<organism evidence="1 2">
    <name type="scientific">Dermacentor silvarum</name>
    <name type="common">Tick</name>
    <dbReference type="NCBI Taxonomy" id="543639"/>
    <lineage>
        <taxon>Eukaryota</taxon>
        <taxon>Metazoa</taxon>
        <taxon>Ecdysozoa</taxon>
        <taxon>Arthropoda</taxon>
        <taxon>Chelicerata</taxon>
        <taxon>Arachnida</taxon>
        <taxon>Acari</taxon>
        <taxon>Parasitiformes</taxon>
        <taxon>Ixodida</taxon>
        <taxon>Ixodoidea</taxon>
        <taxon>Ixodidae</taxon>
        <taxon>Rhipicephalinae</taxon>
        <taxon>Dermacentor</taxon>
    </lineage>
</organism>
<comment type="caution">
    <text evidence="1">The sequence shown here is derived from an EMBL/GenBank/DDBJ whole genome shotgun (WGS) entry which is preliminary data.</text>
</comment>
<evidence type="ECO:0000313" key="2">
    <source>
        <dbReference type="Proteomes" id="UP000821865"/>
    </source>
</evidence>
<gene>
    <name evidence="1" type="ORF">HPB49_013455</name>
</gene>
<dbReference type="Proteomes" id="UP000821865">
    <property type="component" value="Chromosome 3"/>
</dbReference>
<proteinExistence type="predicted"/>
<accession>A0ACB8D5M4</accession>
<sequence>MDRHQDQETQNPEPVRPSSPVIDMDPLSSDACCSPDRDFCGQGARGSADHGDRAQPEQPLDFSLKSGAASSCSSPLSSEDDRRPSQDDHVPLGVVSPLLHAPNPMQSPGFHQRNPLLVIPRTTTSTNRSASTSPPGSFQNGYANAYGGLMRGLQNSSLTTSLPSPTASNLSSDSPAPPPLVRPPPQQPAFPSLELPPVATSTSPPPPPSASSTTGKYVRPFKAYQRGERLGMGLYSVSNPFLPAALAAPVGFHLADPLAEAGFAAFRETWLRAGCGNGRQEHHSRSGTTGSASAAAGSARQIATTSPSPMSNGTATCPAGSGDDYGDQTSPENSNSSILTVTNGDASTNGVVTTNGEATTNEALTSTNVVAAASNGGSPNGGGASTSNGGGPIRNGRRRSRLPETEKDSAYWERRRKNNEAAKRSRDARRAKEDEIAIRVAFLEHENSRLIYEVTKLRAELNLQQAVYANLVSQQQHHQQQ</sequence>
<name>A0ACB8D5M4_DERSI</name>
<reference evidence="1" key="1">
    <citation type="submission" date="2020-05" db="EMBL/GenBank/DDBJ databases">
        <title>Large-scale comparative analyses of tick genomes elucidate their genetic diversity and vector capacities.</title>
        <authorList>
            <person name="Jia N."/>
            <person name="Wang J."/>
            <person name="Shi W."/>
            <person name="Du L."/>
            <person name="Sun Y."/>
            <person name="Zhan W."/>
            <person name="Jiang J."/>
            <person name="Wang Q."/>
            <person name="Zhang B."/>
            <person name="Ji P."/>
            <person name="Sakyi L.B."/>
            <person name="Cui X."/>
            <person name="Yuan T."/>
            <person name="Jiang B."/>
            <person name="Yang W."/>
            <person name="Lam T.T.-Y."/>
            <person name="Chang Q."/>
            <person name="Ding S."/>
            <person name="Wang X."/>
            <person name="Zhu J."/>
            <person name="Ruan X."/>
            <person name="Zhao L."/>
            <person name="Wei J."/>
            <person name="Que T."/>
            <person name="Du C."/>
            <person name="Cheng J."/>
            <person name="Dai P."/>
            <person name="Han X."/>
            <person name="Huang E."/>
            <person name="Gao Y."/>
            <person name="Liu J."/>
            <person name="Shao H."/>
            <person name="Ye R."/>
            <person name="Li L."/>
            <person name="Wei W."/>
            <person name="Wang X."/>
            <person name="Wang C."/>
            <person name="Yang T."/>
            <person name="Huo Q."/>
            <person name="Li W."/>
            <person name="Guo W."/>
            <person name="Chen H."/>
            <person name="Zhou L."/>
            <person name="Ni X."/>
            <person name="Tian J."/>
            <person name="Zhou Y."/>
            <person name="Sheng Y."/>
            <person name="Liu T."/>
            <person name="Pan Y."/>
            <person name="Xia L."/>
            <person name="Li J."/>
            <person name="Zhao F."/>
            <person name="Cao W."/>
        </authorList>
    </citation>
    <scope>NUCLEOTIDE SEQUENCE</scope>
    <source>
        <strain evidence="1">Dsil-2018</strain>
    </source>
</reference>
<keyword evidence="2" id="KW-1185">Reference proteome</keyword>
<evidence type="ECO:0000313" key="1">
    <source>
        <dbReference type="EMBL" id="KAH7959740.1"/>
    </source>
</evidence>
<protein>
    <submittedName>
        <fullName evidence="1">Uncharacterized protein</fullName>
    </submittedName>
</protein>
<dbReference type="EMBL" id="CM023472">
    <property type="protein sequence ID" value="KAH7959740.1"/>
    <property type="molecule type" value="Genomic_DNA"/>
</dbReference>